<dbReference type="Proteomes" id="UP000324800">
    <property type="component" value="Unassembled WGS sequence"/>
</dbReference>
<sequence length="169" mass="19361">MNLTQFEQTIINEGDVLFEEEIKLLSQRFLTISIENPFGSKDGYNQIWDLIDKVGLPSVISIINLWSFNIPHVPQTQQDVKRSFAINTYSLVYLVHSFEDAAVRTLKISNEKDQNQPLLSSNIQTWTITNGVWGGVQNEGENGENRILAQNEVCLGQATVWRLNRYILY</sequence>
<dbReference type="OrthoDB" id="329835at2759"/>
<name>A0A5J4VK97_9EUKA</name>
<accession>A0A5J4VK97</accession>
<comment type="caution">
    <text evidence="1">The sequence shown here is derived from an EMBL/GenBank/DDBJ whole genome shotgun (WGS) entry which is preliminary data.</text>
</comment>
<proteinExistence type="predicted"/>
<reference evidence="1 2" key="1">
    <citation type="submission" date="2019-03" db="EMBL/GenBank/DDBJ databases">
        <title>Single cell metagenomics reveals metabolic interactions within the superorganism composed of flagellate Streblomastix strix and complex community of Bacteroidetes bacteria on its surface.</title>
        <authorList>
            <person name="Treitli S.C."/>
            <person name="Kolisko M."/>
            <person name="Husnik F."/>
            <person name="Keeling P."/>
            <person name="Hampl V."/>
        </authorList>
    </citation>
    <scope>NUCLEOTIDE SEQUENCE [LARGE SCALE GENOMIC DNA]</scope>
    <source>
        <strain evidence="1">ST1C</strain>
    </source>
</reference>
<dbReference type="EMBL" id="SNRW01006608">
    <property type="protein sequence ID" value="KAA6382759.1"/>
    <property type="molecule type" value="Genomic_DNA"/>
</dbReference>
<organism evidence="1 2">
    <name type="scientific">Streblomastix strix</name>
    <dbReference type="NCBI Taxonomy" id="222440"/>
    <lineage>
        <taxon>Eukaryota</taxon>
        <taxon>Metamonada</taxon>
        <taxon>Preaxostyla</taxon>
        <taxon>Oxymonadida</taxon>
        <taxon>Streblomastigidae</taxon>
        <taxon>Streblomastix</taxon>
    </lineage>
</organism>
<protein>
    <submittedName>
        <fullName evidence="1">Uncharacterized protein</fullName>
    </submittedName>
</protein>
<gene>
    <name evidence="1" type="ORF">EZS28_021714</name>
</gene>
<dbReference type="AlphaFoldDB" id="A0A5J4VK97"/>
<evidence type="ECO:0000313" key="2">
    <source>
        <dbReference type="Proteomes" id="UP000324800"/>
    </source>
</evidence>
<evidence type="ECO:0000313" key="1">
    <source>
        <dbReference type="EMBL" id="KAA6382759.1"/>
    </source>
</evidence>